<name>A0A0F9D4Q1_9ZZZZ</name>
<accession>A0A0F9D4Q1</accession>
<comment type="caution">
    <text evidence="1">The sequence shown here is derived from an EMBL/GenBank/DDBJ whole genome shotgun (WGS) entry which is preliminary data.</text>
</comment>
<gene>
    <name evidence="1" type="ORF">LCGC14_2589850</name>
</gene>
<organism evidence="1">
    <name type="scientific">marine sediment metagenome</name>
    <dbReference type="NCBI Taxonomy" id="412755"/>
    <lineage>
        <taxon>unclassified sequences</taxon>
        <taxon>metagenomes</taxon>
        <taxon>ecological metagenomes</taxon>
    </lineage>
</organism>
<reference evidence="1" key="1">
    <citation type="journal article" date="2015" name="Nature">
        <title>Complex archaea that bridge the gap between prokaryotes and eukaryotes.</title>
        <authorList>
            <person name="Spang A."/>
            <person name="Saw J.H."/>
            <person name="Jorgensen S.L."/>
            <person name="Zaremba-Niedzwiedzka K."/>
            <person name="Martijn J."/>
            <person name="Lind A.E."/>
            <person name="van Eijk R."/>
            <person name="Schleper C."/>
            <person name="Guy L."/>
            <person name="Ettema T.J."/>
        </authorList>
    </citation>
    <scope>NUCLEOTIDE SEQUENCE</scope>
</reference>
<dbReference type="AlphaFoldDB" id="A0A0F9D4Q1"/>
<sequence length="214" mass="22323">AVRDKIESMGAGGGGTAGQTTNFYGGIDVDGSGVFSDIVRAEAFYLGEHNSSISNDTSGNLLIESGSNDIIIHPRPIGGLGLYAGDVSGSLGSKQIKLNTDGSGQILLDNSGGTGDIIFRSGDDIQFISTNVGGRITYDSKEDIKWTTDSILAGSFDTNQNLNVTNSIIAGNDIRANAFYLGDTIHSSGISNDINLELDNGVVAIEFRGKVEPQ</sequence>
<feature type="non-terminal residue" evidence="1">
    <location>
        <position position="1"/>
    </location>
</feature>
<proteinExistence type="predicted"/>
<protein>
    <submittedName>
        <fullName evidence="1">Uncharacterized protein</fullName>
    </submittedName>
</protein>
<dbReference type="EMBL" id="LAZR01043448">
    <property type="protein sequence ID" value="KKL07058.1"/>
    <property type="molecule type" value="Genomic_DNA"/>
</dbReference>
<evidence type="ECO:0000313" key="1">
    <source>
        <dbReference type="EMBL" id="KKL07058.1"/>
    </source>
</evidence>